<dbReference type="Gene3D" id="2.60.120.10">
    <property type="entry name" value="Jelly Rolls"/>
    <property type="match status" value="1"/>
</dbReference>
<dbReference type="InterPro" id="IPR036390">
    <property type="entry name" value="WH_DNA-bd_sf"/>
</dbReference>
<dbReference type="InterPro" id="IPR012318">
    <property type="entry name" value="HTH_CRP"/>
</dbReference>
<name>A0A4U7N980_9RHOB</name>
<dbReference type="PANTHER" id="PTHR24567:SF28">
    <property type="entry name" value="LISTERIOLYSIN REGULATORY PROTEIN"/>
    <property type="match status" value="1"/>
</dbReference>
<evidence type="ECO:0000259" key="5">
    <source>
        <dbReference type="PROSITE" id="PS51063"/>
    </source>
</evidence>
<evidence type="ECO:0000259" key="4">
    <source>
        <dbReference type="PROSITE" id="PS50042"/>
    </source>
</evidence>
<dbReference type="EMBL" id="SULI01000001">
    <property type="protein sequence ID" value="TKZ22549.1"/>
    <property type="molecule type" value="Genomic_DNA"/>
</dbReference>
<dbReference type="SMART" id="SM00419">
    <property type="entry name" value="HTH_CRP"/>
    <property type="match status" value="1"/>
</dbReference>
<reference evidence="6 7" key="1">
    <citation type="submission" date="2019-04" db="EMBL/GenBank/DDBJ databases">
        <title>Genome sequence of Pelagicola litoralis CL-ES2.</title>
        <authorList>
            <person name="Cao J."/>
        </authorList>
    </citation>
    <scope>NUCLEOTIDE SEQUENCE [LARGE SCALE GENOMIC DNA]</scope>
    <source>
        <strain evidence="6 7">CL-ES2</strain>
    </source>
</reference>
<dbReference type="AlphaFoldDB" id="A0A4U7N980"/>
<dbReference type="PROSITE" id="PS50042">
    <property type="entry name" value="CNMP_BINDING_3"/>
    <property type="match status" value="1"/>
</dbReference>
<comment type="caution">
    <text evidence="6">The sequence shown here is derived from an EMBL/GenBank/DDBJ whole genome shotgun (WGS) entry which is preliminary data.</text>
</comment>
<feature type="domain" description="Cyclic nucleotide-binding" evidence="4">
    <location>
        <begin position="14"/>
        <end position="103"/>
    </location>
</feature>
<dbReference type="InterPro" id="IPR014710">
    <property type="entry name" value="RmlC-like_jellyroll"/>
</dbReference>
<evidence type="ECO:0000313" key="7">
    <source>
        <dbReference type="Proteomes" id="UP000306575"/>
    </source>
</evidence>
<dbReference type="InterPro" id="IPR000595">
    <property type="entry name" value="cNMP-bd_dom"/>
</dbReference>
<evidence type="ECO:0000256" key="1">
    <source>
        <dbReference type="ARBA" id="ARBA00023015"/>
    </source>
</evidence>
<dbReference type="PROSITE" id="PS51063">
    <property type="entry name" value="HTH_CRP_2"/>
    <property type="match status" value="1"/>
</dbReference>
<evidence type="ECO:0000256" key="2">
    <source>
        <dbReference type="ARBA" id="ARBA00023125"/>
    </source>
</evidence>
<protein>
    <submittedName>
        <fullName evidence="6">Crp/Fnr family transcriptional regulator</fullName>
    </submittedName>
</protein>
<evidence type="ECO:0000256" key="3">
    <source>
        <dbReference type="ARBA" id="ARBA00023163"/>
    </source>
</evidence>
<dbReference type="SMART" id="SM00100">
    <property type="entry name" value="cNMP"/>
    <property type="match status" value="1"/>
</dbReference>
<dbReference type="PANTHER" id="PTHR24567">
    <property type="entry name" value="CRP FAMILY TRANSCRIPTIONAL REGULATORY PROTEIN"/>
    <property type="match status" value="1"/>
</dbReference>
<dbReference type="InterPro" id="IPR050397">
    <property type="entry name" value="Env_Response_Regulators"/>
</dbReference>
<organism evidence="6 7">
    <name type="scientific">Shimia litoralis</name>
    <dbReference type="NCBI Taxonomy" id="420403"/>
    <lineage>
        <taxon>Bacteria</taxon>
        <taxon>Pseudomonadati</taxon>
        <taxon>Pseudomonadota</taxon>
        <taxon>Alphaproteobacteria</taxon>
        <taxon>Rhodobacterales</taxon>
        <taxon>Roseobacteraceae</taxon>
    </lineage>
</organism>
<keyword evidence="3" id="KW-0804">Transcription</keyword>
<dbReference type="Pfam" id="PF00027">
    <property type="entry name" value="cNMP_binding"/>
    <property type="match status" value="1"/>
</dbReference>
<dbReference type="GO" id="GO:0003677">
    <property type="term" value="F:DNA binding"/>
    <property type="evidence" value="ECO:0007669"/>
    <property type="project" value="UniProtKB-KW"/>
</dbReference>
<proteinExistence type="predicted"/>
<keyword evidence="1" id="KW-0805">Transcription regulation</keyword>
<dbReference type="GO" id="GO:0003700">
    <property type="term" value="F:DNA-binding transcription factor activity"/>
    <property type="evidence" value="ECO:0007669"/>
    <property type="project" value="TreeGrafter"/>
</dbReference>
<dbReference type="SUPFAM" id="SSF51206">
    <property type="entry name" value="cAMP-binding domain-like"/>
    <property type="match status" value="1"/>
</dbReference>
<dbReference type="OrthoDB" id="3525895at2"/>
<keyword evidence="7" id="KW-1185">Reference proteome</keyword>
<keyword evidence="2" id="KW-0238">DNA-binding</keyword>
<dbReference type="Pfam" id="PF13545">
    <property type="entry name" value="HTH_Crp_2"/>
    <property type="match status" value="1"/>
</dbReference>
<evidence type="ECO:0000313" key="6">
    <source>
        <dbReference type="EMBL" id="TKZ22549.1"/>
    </source>
</evidence>
<sequence>MKKLDASVVRSLPLFAQMPLSDIQDILDLARPRLVPAGQSVFEEGTEASHFHLLLDGHIRVERLTPDGDRVVSFHIPPGQLFGIAKALGRDVYPATAVAALECLVLVWPMTLWTRFSTEYAGFAQEASRTVGARVTEMHTRVLEMATQHVEQRVAAAILRMMQQNGRPTEDGIEIAFPITRKIVSDMTGSTLFTVSRLLSAWEREGVLVSRRKHIHVHNVAALERLAAGQS</sequence>
<dbReference type="GO" id="GO:0005829">
    <property type="term" value="C:cytosol"/>
    <property type="evidence" value="ECO:0007669"/>
    <property type="project" value="TreeGrafter"/>
</dbReference>
<dbReference type="InterPro" id="IPR018490">
    <property type="entry name" value="cNMP-bd_dom_sf"/>
</dbReference>
<dbReference type="Proteomes" id="UP000306575">
    <property type="component" value="Unassembled WGS sequence"/>
</dbReference>
<dbReference type="Gene3D" id="1.10.10.10">
    <property type="entry name" value="Winged helix-like DNA-binding domain superfamily/Winged helix DNA-binding domain"/>
    <property type="match status" value="1"/>
</dbReference>
<feature type="domain" description="HTH crp-type" evidence="5">
    <location>
        <begin position="148"/>
        <end position="221"/>
    </location>
</feature>
<dbReference type="SUPFAM" id="SSF46785">
    <property type="entry name" value="Winged helix' DNA-binding domain"/>
    <property type="match status" value="1"/>
</dbReference>
<dbReference type="CDD" id="cd00038">
    <property type="entry name" value="CAP_ED"/>
    <property type="match status" value="1"/>
</dbReference>
<accession>A0A4U7N980</accession>
<gene>
    <name evidence="6" type="ORF">FAP39_01365</name>
</gene>
<dbReference type="InterPro" id="IPR036388">
    <property type="entry name" value="WH-like_DNA-bd_sf"/>
</dbReference>